<sequence length="69" mass="7885">MAKLWHALFVLFIFGLMFVKPSFQDECAEGVRFLLKQVCKFKPFDLEAAIAACCTPKKCGLHQLLQFCN</sequence>
<proteinExistence type="predicted"/>
<protein>
    <submittedName>
        <fullName evidence="2 3">Uncharacterized protein</fullName>
    </submittedName>
</protein>
<keyword evidence="4" id="KW-1185">Reference proteome</keyword>
<dbReference type="VEuPathDB" id="VectorBase:CPIJ015608"/>
<evidence type="ECO:0000256" key="1">
    <source>
        <dbReference type="SAM" id="SignalP"/>
    </source>
</evidence>
<dbReference type="KEGG" id="cqu:CpipJ_CPIJ015608"/>
<dbReference type="EnsemblMetazoa" id="CPIJ015608-RA">
    <property type="protein sequence ID" value="CPIJ015608-PA"/>
    <property type="gene ID" value="CPIJ015608"/>
</dbReference>
<organism>
    <name type="scientific">Culex quinquefasciatus</name>
    <name type="common">Southern house mosquito</name>
    <name type="synonym">Culex pungens</name>
    <dbReference type="NCBI Taxonomy" id="7176"/>
    <lineage>
        <taxon>Eukaryota</taxon>
        <taxon>Metazoa</taxon>
        <taxon>Ecdysozoa</taxon>
        <taxon>Arthropoda</taxon>
        <taxon>Hexapoda</taxon>
        <taxon>Insecta</taxon>
        <taxon>Pterygota</taxon>
        <taxon>Neoptera</taxon>
        <taxon>Endopterygota</taxon>
        <taxon>Diptera</taxon>
        <taxon>Nematocera</taxon>
        <taxon>Culicoidea</taxon>
        <taxon>Culicidae</taxon>
        <taxon>Culicinae</taxon>
        <taxon>Culicini</taxon>
        <taxon>Culex</taxon>
        <taxon>Culex</taxon>
    </lineage>
</organism>
<feature type="chain" id="PRO_5014567251" evidence="1">
    <location>
        <begin position="25"/>
        <end position="69"/>
    </location>
</feature>
<evidence type="ECO:0000313" key="2">
    <source>
        <dbReference type="EMBL" id="EDS43404.1"/>
    </source>
</evidence>
<name>B0X9X8_CULQU</name>
<dbReference type="HOGENOM" id="CLU_2778379_0_0_1"/>
<feature type="signal peptide" evidence="1">
    <location>
        <begin position="1"/>
        <end position="24"/>
    </location>
</feature>
<dbReference type="AlphaFoldDB" id="B0X9X8"/>
<evidence type="ECO:0000313" key="3">
    <source>
        <dbReference type="EnsemblMetazoa" id="CPIJ015608-PA"/>
    </source>
</evidence>
<dbReference type="Proteomes" id="UP000002320">
    <property type="component" value="Unassembled WGS sequence"/>
</dbReference>
<reference evidence="3" key="2">
    <citation type="submission" date="2021-02" db="UniProtKB">
        <authorList>
            <consortium name="EnsemblMetazoa"/>
        </authorList>
    </citation>
    <scope>IDENTIFICATION</scope>
    <source>
        <strain evidence="3">JHB</strain>
    </source>
</reference>
<reference evidence="2" key="1">
    <citation type="submission" date="2007-03" db="EMBL/GenBank/DDBJ databases">
        <title>Annotation of Culex pipiens quinquefasciatus.</title>
        <authorList>
            <consortium name="The Broad Institute Genome Sequencing Platform"/>
            <person name="Atkinson P.W."/>
            <person name="Hemingway J."/>
            <person name="Christensen B.M."/>
            <person name="Higgs S."/>
            <person name="Kodira C."/>
            <person name="Hannick L."/>
            <person name="Megy K."/>
            <person name="O'Leary S."/>
            <person name="Pearson M."/>
            <person name="Haas B.J."/>
            <person name="Mauceli E."/>
            <person name="Wortman J.R."/>
            <person name="Lee N.H."/>
            <person name="Guigo R."/>
            <person name="Stanke M."/>
            <person name="Alvarado L."/>
            <person name="Amedeo P."/>
            <person name="Antoine C.H."/>
            <person name="Arensburger P."/>
            <person name="Bidwell S.L."/>
            <person name="Crawford M."/>
            <person name="Camaro F."/>
            <person name="Devon K."/>
            <person name="Engels R."/>
            <person name="Hammond M."/>
            <person name="Howarth C."/>
            <person name="Koehrsen M."/>
            <person name="Lawson D."/>
            <person name="Montgomery P."/>
            <person name="Nene V."/>
            <person name="Nusbaum C."/>
            <person name="Puiu D."/>
            <person name="Romero-Severson J."/>
            <person name="Severson D.W."/>
            <person name="Shumway M."/>
            <person name="Sisk P."/>
            <person name="Stolte C."/>
            <person name="Zeng Q."/>
            <person name="Eisenstadt E."/>
            <person name="Fraser-Liggett C."/>
            <person name="Strausberg R."/>
            <person name="Galagan J."/>
            <person name="Birren B."/>
            <person name="Collins F.H."/>
        </authorList>
    </citation>
    <scope>NUCLEOTIDE SEQUENCE [LARGE SCALE GENOMIC DNA]</scope>
    <source>
        <strain evidence="2">JHB</strain>
    </source>
</reference>
<evidence type="ECO:0000313" key="4">
    <source>
        <dbReference type="Proteomes" id="UP000002320"/>
    </source>
</evidence>
<keyword evidence="1" id="KW-0732">Signal</keyword>
<dbReference type="EMBL" id="DS232555">
    <property type="protein sequence ID" value="EDS43404.1"/>
    <property type="molecule type" value="Genomic_DNA"/>
</dbReference>
<gene>
    <name evidence="3" type="primary">6049740</name>
    <name evidence="2" type="ORF">CpipJ_CPIJ015608</name>
</gene>
<dbReference type="InParanoid" id="B0X9X8"/>
<accession>B0X9X8</accession>